<dbReference type="InterPro" id="IPR002933">
    <property type="entry name" value="Peptidase_M20"/>
</dbReference>
<dbReference type="Pfam" id="PF01546">
    <property type="entry name" value="Peptidase_M20"/>
    <property type="match status" value="1"/>
</dbReference>
<accession>A0A942UWC9</accession>
<dbReference type="PANTHER" id="PTHR42994">
    <property type="entry name" value="PEPTIDASE T"/>
    <property type="match status" value="1"/>
</dbReference>
<dbReference type="PIRSF" id="PIRSF010386">
    <property type="entry name" value="RocB"/>
    <property type="match status" value="1"/>
</dbReference>
<name>A0A942UWC9_9FIRM</name>
<dbReference type="RefSeq" id="WP_203366041.1">
    <property type="nucleotide sequence ID" value="NZ_WSFT01000028.1"/>
</dbReference>
<dbReference type="InterPro" id="IPR012166">
    <property type="entry name" value="Uncharacterised_RocB"/>
</dbReference>
<dbReference type="Proteomes" id="UP000724672">
    <property type="component" value="Unassembled WGS sequence"/>
</dbReference>
<gene>
    <name evidence="2" type="ORF">GOQ27_06585</name>
</gene>
<dbReference type="EMBL" id="WSFT01000028">
    <property type="protein sequence ID" value="MBS4538121.1"/>
    <property type="molecule type" value="Genomic_DNA"/>
</dbReference>
<evidence type="ECO:0000313" key="3">
    <source>
        <dbReference type="Proteomes" id="UP000724672"/>
    </source>
</evidence>
<comment type="caution">
    <text evidence="2">The sequence shown here is derived from an EMBL/GenBank/DDBJ whole genome shotgun (WGS) entry which is preliminary data.</text>
</comment>
<comment type="cofactor">
    <cofactor evidence="1">
        <name>Zn(2+)</name>
        <dbReference type="ChEBI" id="CHEBI:29105"/>
    </cofactor>
</comment>
<protein>
    <submittedName>
        <fullName evidence="2">M20/M25/M40 family metallo-hydrolase</fullName>
    </submittedName>
</protein>
<keyword evidence="3" id="KW-1185">Reference proteome</keyword>
<organism evidence="2 3">
    <name type="scientific">Anaeromonas frigoriresistens</name>
    <dbReference type="NCBI Taxonomy" id="2683708"/>
    <lineage>
        <taxon>Bacteria</taxon>
        <taxon>Bacillati</taxon>
        <taxon>Bacillota</taxon>
        <taxon>Tissierellia</taxon>
        <taxon>Tissierellales</taxon>
        <taxon>Thermohalobacteraceae</taxon>
        <taxon>Anaeromonas</taxon>
    </lineage>
</organism>
<evidence type="ECO:0000313" key="2">
    <source>
        <dbReference type="EMBL" id="MBS4538121.1"/>
    </source>
</evidence>
<proteinExistence type="predicted"/>
<dbReference type="GO" id="GO:0016787">
    <property type="term" value="F:hydrolase activity"/>
    <property type="evidence" value="ECO:0007669"/>
    <property type="project" value="InterPro"/>
</dbReference>
<evidence type="ECO:0000256" key="1">
    <source>
        <dbReference type="ARBA" id="ARBA00001947"/>
    </source>
</evidence>
<dbReference type="Gene3D" id="3.40.630.10">
    <property type="entry name" value="Zn peptidases"/>
    <property type="match status" value="1"/>
</dbReference>
<reference evidence="2" key="1">
    <citation type="submission" date="2019-12" db="EMBL/GenBank/DDBJ databases">
        <title>Clostridiaceae gen. nov. sp. nov., isolated from sediment in Xinjiang, China.</title>
        <authorList>
            <person name="Zhang R."/>
        </authorList>
    </citation>
    <scope>NUCLEOTIDE SEQUENCE</scope>
    <source>
        <strain evidence="2">D2Q-11</strain>
    </source>
</reference>
<dbReference type="AlphaFoldDB" id="A0A942UWC9"/>
<sequence>MSKINFENLSHEIKDIFYDYIKIKGYTSTKDEKLTEEFLINFFESIDYFQKNPDKYGLYNIEGDSLKRKVSWAMVKGEGSDTVVLIHHNDIVGIEDYKNFKPYAFNPEQLEKELFKYKDSLSDESKIDLESKKYIFGKGTADMKAGGAIQLSLIKEYSSLKNSKGNIILLSVPDEENLSSGMRAAVLLLDELRQKYNLKYKLMINSEPHQRLDENIGIISEGSVGKMMPFVYIRGSMSHAGKVFEGFNPTNLMSEIVRRTELNIELSDFINGESAPPPTWLYLKDRKYDYDVSMPLSIGGCFSVLTLNKEPQDLMEDIRKICVNSFNNVINEMNKRYKIFREKTDKEYKKLPWKTKVVTFDELYNEAYKNYKEEFTKNYNKEFENIKQKVINNEINMIEGNLELVDTIFQYINELSPKVVIGLSPPYYPNVSNIYFANIDEKIKNISNEIKKYVRDEFNQQYTREYFYTGISDLSYSSIKESKSIMISLAKNMPFYNEIYSIPVEKIEQNSMPCINIGPLGKDFHKLTERVLKEDLFYRTPRISNHAISIVLDW</sequence>
<dbReference type="SUPFAM" id="SSF53187">
    <property type="entry name" value="Zn-dependent exopeptidases"/>
    <property type="match status" value="1"/>
</dbReference>
<dbReference type="PANTHER" id="PTHR42994:SF2">
    <property type="entry name" value="PEPTIDASE"/>
    <property type="match status" value="1"/>
</dbReference>